<dbReference type="InterPro" id="IPR013083">
    <property type="entry name" value="Znf_RING/FYVE/PHD"/>
</dbReference>
<feature type="domain" description="RING-type" evidence="9">
    <location>
        <begin position="169"/>
        <end position="210"/>
    </location>
</feature>
<dbReference type="SUPFAM" id="SSF57850">
    <property type="entry name" value="RING/U-box"/>
    <property type="match status" value="1"/>
</dbReference>
<evidence type="ECO:0000256" key="6">
    <source>
        <dbReference type="ARBA" id="ARBA00022786"/>
    </source>
</evidence>
<dbReference type="GO" id="GO:0008270">
    <property type="term" value="F:zinc ion binding"/>
    <property type="evidence" value="ECO:0007669"/>
    <property type="project" value="UniProtKB-KW"/>
</dbReference>
<keyword evidence="6" id="KW-0833">Ubl conjugation pathway</keyword>
<evidence type="ECO:0000256" key="1">
    <source>
        <dbReference type="ARBA" id="ARBA00000900"/>
    </source>
</evidence>
<dbReference type="PANTHER" id="PTHR22937:SF163">
    <property type="entry name" value="RING-TYPE E3 UBIQUITIN TRANSFERASE"/>
    <property type="match status" value="1"/>
</dbReference>
<dbReference type="AlphaFoldDB" id="A0AAP0H2B3"/>
<accession>A0AAP0H2B3</accession>
<keyword evidence="7" id="KW-0862">Zinc</keyword>
<dbReference type="InterPro" id="IPR045191">
    <property type="entry name" value="MBR1/2-like"/>
</dbReference>
<dbReference type="Proteomes" id="UP001408789">
    <property type="component" value="Unassembled WGS sequence"/>
</dbReference>
<evidence type="ECO:0000256" key="7">
    <source>
        <dbReference type="ARBA" id="ARBA00022833"/>
    </source>
</evidence>
<evidence type="ECO:0000256" key="8">
    <source>
        <dbReference type="PROSITE-ProRule" id="PRU00175"/>
    </source>
</evidence>
<organism evidence="10 11">
    <name type="scientific">Deinandra increscens subsp. villosa</name>
    <dbReference type="NCBI Taxonomy" id="3103831"/>
    <lineage>
        <taxon>Eukaryota</taxon>
        <taxon>Viridiplantae</taxon>
        <taxon>Streptophyta</taxon>
        <taxon>Embryophyta</taxon>
        <taxon>Tracheophyta</taxon>
        <taxon>Spermatophyta</taxon>
        <taxon>Magnoliopsida</taxon>
        <taxon>eudicotyledons</taxon>
        <taxon>Gunneridae</taxon>
        <taxon>Pentapetalae</taxon>
        <taxon>asterids</taxon>
        <taxon>campanulids</taxon>
        <taxon>Asterales</taxon>
        <taxon>Asteraceae</taxon>
        <taxon>Asteroideae</taxon>
        <taxon>Heliantheae alliance</taxon>
        <taxon>Madieae</taxon>
        <taxon>Madiinae</taxon>
        <taxon>Deinandra</taxon>
    </lineage>
</organism>
<dbReference type="Pfam" id="PF13639">
    <property type="entry name" value="zf-RING_2"/>
    <property type="match status" value="1"/>
</dbReference>
<evidence type="ECO:0000256" key="5">
    <source>
        <dbReference type="ARBA" id="ARBA00022771"/>
    </source>
</evidence>
<evidence type="ECO:0000256" key="4">
    <source>
        <dbReference type="ARBA" id="ARBA00022723"/>
    </source>
</evidence>
<evidence type="ECO:0000313" key="11">
    <source>
        <dbReference type="Proteomes" id="UP001408789"/>
    </source>
</evidence>
<dbReference type="PROSITE" id="PS50089">
    <property type="entry name" value="ZF_RING_2"/>
    <property type="match status" value="1"/>
</dbReference>
<evidence type="ECO:0000259" key="9">
    <source>
        <dbReference type="PROSITE" id="PS50089"/>
    </source>
</evidence>
<keyword evidence="3" id="KW-0808">Transferase</keyword>
<protein>
    <recommendedName>
        <fullName evidence="2">RING-type E3 ubiquitin transferase</fullName>
        <ecNumber evidence="2">2.3.2.27</ecNumber>
    </recommendedName>
</protein>
<gene>
    <name evidence="10" type="ORF">SSX86_010207</name>
</gene>
<comment type="caution">
    <text evidence="10">The sequence shown here is derived from an EMBL/GenBank/DDBJ whole genome shotgun (WGS) entry which is preliminary data.</text>
</comment>
<comment type="catalytic activity">
    <reaction evidence="1">
        <text>S-ubiquitinyl-[E2 ubiquitin-conjugating enzyme]-L-cysteine + [acceptor protein]-L-lysine = [E2 ubiquitin-conjugating enzyme]-L-cysteine + N(6)-ubiquitinyl-[acceptor protein]-L-lysine.</text>
        <dbReference type="EC" id="2.3.2.27"/>
    </reaction>
</comment>
<keyword evidence="4" id="KW-0479">Metal-binding</keyword>
<dbReference type="PANTHER" id="PTHR22937">
    <property type="entry name" value="E3 UBIQUITIN-PROTEIN LIGASE RNF165"/>
    <property type="match status" value="1"/>
</dbReference>
<dbReference type="InterPro" id="IPR001841">
    <property type="entry name" value="Znf_RING"/>
</dbReference>
<dbReference type="Gene3D" id="3.30.40.10">
    <property type="entry name" value="Zinc/RING finger domain, C3HC4 (zinc finger)"/>
    <property type="match status" value="1"/>
</dbReference>
<dbReference type="SMART" id="SM00184">
    <property type="entry name" value="RING"/>
    <property type="match status" value="1"/>
</dbReference>
<keyword evidence="11" id="KW-1185">Reference proteome</keyword>
<evidence type="ECO:0000313" key="10">
    <source>
        <dbReference type="EMBL" id="KAK9069811.1"/>
    </source>
</evidence>
<name>A0AAP0H2B3_9ASTR</name>
<evidence type="ECO:0000256" key="2">
    <source>
        <dbReference type="ARBA" id="ARBA00012483"/>
    </source>
</evidence>
<keyword evidence="5 8" id="KW-0863">Zinc-finger</keyword>
<reference evidence="10 11" key="1">
    <citation type="submission" date="2024-04" db="EMBL/GenBank/DDBJ databases">
        <title>The reference genome of an endangered Asteraceae, Deinandra increscens subsp. villosa, native to the Central Coast of California.</title>
        <authorList>
            <person name="Guilliams M."/>
            <person name="Hasenstab-Lehman K."/>
            <person name="Meyer R."/>
            <person name="Mcevoy S."/>
        </authorList>
    </citation>
    <scope>NUCLEOTIDE SEQUENCE [LARGE SCALE GENOMIC DNA]</scope>
    <source>
        <tissue evidence="10">Leaf</tissue>
    </source>
</reference>
<proteinExistence type="predicted"/>
<sequence>MNPYHLYYYNFSRLNYNIHQESFYYNTYVVPLHVPVPVPASQFMYDQGIRPRYTMGAQSAEYLDEVAILNTPNTRGPWVNQQPMQHSLYPHNHYLPYPTLEDTTFDPSFVRDEFEEFLEESLLMDELETDLAQQGVTEDSSGSGLSVDKISEHLRVYKITTEGEEGDSCCICLGEYGKKEKIGLLECGHRFHAECIKRWLLSKNVCPMCRSTALTV</sequence>
<dbReference type="EC" id="2.3.2.27" evidence="2"/>
<dbReference type="CDD" id="cd16469">
    <property type="entry name" value="RING-H2_RNF24-like"/>
    <property type="match status" value="1"/>
</dbReference>
<dbReference type="GO" id="GO:0061630">
    <property type="term" value="F:ubiquitin protein ligase activity"/>
    <property type="evidence" value="ECO:0007669"/>
    <property type="project" value="UniProtKB-EC"/>
</dbReference>
<dbReference type="EMBL" id="JBCNJP010000012">
    <property type="protein sequence ID" value="KAK9069811.1"/>
    <property type="molecule type" value="Genomic_DNA"/>
</dbReference>
<evidence type="ECO:0000256" key="3">
    <source>
        <dbReference type="ARBA" id="ARBA00022679"/>
    </source>
</evidence>